<dbReference type="InterPro" id="IPR018392">
    <property type="entry name" value="LysM"/>
</dbReference>
<evidence type="ECO:0000259" key="6">
    <source>
        <dbReference type="PROSITE" id="PS51782"/>
    </source>
</evidence>
<dbReference type="Gene3D" id="3.10.350.10">
    <property type="entry name" value="LysM domain"/>
    <property type="match status" value="1"/>
</dbReference>
<dbReference type="PROSITE" id="PS00138">
    <property type="entry name" value="SUBTILASE_SER"/>
    <property type="match status" value="1"/>
</dbReference>
<organism evidence="8 9">
    <name type="scientific">Pandoraea commovens</name>
    <dbReference type="NCBI Taxonomy" id="2508289"/>
    <lineage>
        <taxon>Bacteria</taxon>
        <taxon>Pseudomonadati</taxon>
        <taxon>Pseudomonadota</taxon>
        <taxon>Betaproteobacteria</taxon>
        <taxon>Burkholderiales</taxon>
        <taxon>Burkholderiaceae</taxon>
        <taxon>Pandoraea</taxon>
    </lineage>
</organism>
<protein>
    <submittedName>
        <fullName evidence="8">S8 family serine peptidase</fullName>
    </submittedName>
</protein>
<name>A0ABY5QKQ9_9BURK</name>
<dbReference type="EMBL" id="CP102780">
    <property type="protein sequence ID" value="UVA81401.1"/>
    <property type="molecule type" value="Genomic_DNA"/>
</dbReference>
<dbReference type="Gene3D" id="2.60.40.3440">
    <property type="match status" value="1"/>
</dbReference>
<dbReference type="Proteomes" id="UP001058980">
    <property type="component" value="Chromosome"/>
</dbReference>
<dbReference type="InterPro" id="IPR036852">
    <property type="entry name" value="Peptidase_S8/S53_dom_sf"/>
</dbReference>
<dbReference type="Pfam" id="PF01476">
    <property type="entry name" value="LysM"/>
    <property type="match status" value="1"/>
</dbReference>
<dbReference type="Gene3D" id="2.60.120.260">
    <property type="entry name" value="Galactose-binding domain-like"/>
    <property type="match status" value="1"/>
</dbReference>
<feature type="domain" description="P/Homo B" evidence="7">
    <location>
        <begin position="1338"/>
        <end position="1484"/>
    </location>
</feature>
<keyword evidence="9" id="KW-1185">Reference proteome</keyword>
<dbReference type="Pfam" id="PF17892">
    <property type="entry name" value="Cadherin_5"/>
    <property type="match status" value="1"/>
</dbReference>
<dbReference type="InterPro" id="IPR008979">
    <property type="entry name" value="Galactose-bd-like_sf"/>
</dbReference>
<sequence>MSQEKQETKIVQVVFDSSMTAFTQGMQDALANALKSGDAQAKLAAKIPGAKIWLVGNLGNTLQIGMGFGAGDANVVGEAIFKIVGGTLVGGTGALAGGVIGGLIRSGGLTTWAGRMVGAAFGGYYGEKWASEHVWKELVESSGKNAVLDLGVAKIEFSLKDAPRVLTPGGTTPISETATVFKPIASPHDTTSIDVARQTPDGRIEILGDRWSLTRDADAASSDHNYTVKKGENLWQLAARDGVTVEAYLQANPQITHPDLIHEGQIINRPVLSEVRNDFDLTIKPERQTANEGAGDFEAQAQRVEDGFVTGGGGWDVRSDADKLNRDQFAGSFIENTASTASTRILADGWRPGNGNVADPVIDRVSLQEGNSVLNGVNGAIINSIGDWASKAVPTDPLVLDLNGDGVKLTDYVSAPVWFDADNDGGSLEQTGWVSPEDGIVVLDRNGNGKIDNMSEVLSEYFAGAAGTEGASGEKRFTDGFAALKSLDSNNDGVFDQRDEAWQQVKVWVDADHNGQSWIDTNGNGQLDTGEESELKGLDELGITSIALTSEKQSGEVRDGNEILARGTFVQHGLTKEAVAANLLVSPNGSTFRPSGSGTIVQTDAGGDVRARPGSAYVAGDEAGETIDVALKGVSNGVGGKGNDVLKGDAGNNWLAGGAGADRLEGGHGDDVLLIDADDVFVNGGSGTDIVHVVGDRGVTLDLAQSEVEIVHGGRGDDVLIGGGRSSVFISGGAGNDIIVGGAGNDALSGEDGDDVIDGGSGNDVIRGHRGRDRLLGGEGDDYLDGGADDDTLFGGAGNDVLRGGSGDDTIDGGDGVDIIELSGRLSEYRITPGEGGVWISDTVTGRDGTDFVKNVEKANFSDITLVDIPSSSGVGLENPMPVKDVLTQDKHGKRLERNGIHLIAKEQLLANDIDFQGDSLQISSVMEAVGGTVALTDVGDVVFTPDATFSGIMSFKYTVADAKGNPAAVITQISTGEAAAAKAAVFLKTTDLPSDEQVTDQWYLGDANILPVWKDYSGKGVRIGQFETNGSFGTSKEILDYRHSDLKDNIDSEWLAQASPERQAGAGDDGKISEHATLVAGVMVASRNGTGGVGVAYGATLGGHWLAAKDMSSLARMKEYDVVNHSWGSRERFTLKFDRAEIGALSPEYADALNHGREGLGTVIVMAAGNDRAKGGNANYSSLSNSRSSIIVGAINAKTDLGLAQVSEQPFSSRGASILVSAPGSNVTSTSSLQQNANGSTFGSDAKTVQGTSFATPIVSGIVALMLEANPRLGYRDVQEILALTARKVDDPNTDWQTNGATRWNGGGMHVSHDYGYGQVDARAAVRLAENWIDQQTAGNLYGAIKSPTSVGGMSAIPDGDMAGIKNTLRMSGVGATTEHVEVRVRLTHARPGDLIIKLISPSGTESILMDRPGLVPGDATSRGDSSFGDSNMLDFVFGSARHRGEPADGDWTLQVIDAASGDTGVLIDWSMNAMGRQGTANDQYVYTDEFANVTGNGRDVLEDGNGGINTINVAAVSSGSRIDLLAGNGTIAGKALTIQNSANFANVIGGESDDVLIGNDNANVLVGGQGNDTLNGNGGWDILFGGSGNDTLTGGTGPDFFVVEHASGSNDTITDFSVGEDRIVLSALGADIFTRLTFTQLEADAHIGLPDGQTLILKNVDASQLSALDFLTVEEGLRVADIVNGRMFAFGSNSSDSEAVLPDNGVNYWAGGGDDRVFGGNGDDIIFGGAGNDVLVGERSTDDLVGGNDILHGGAGNDVVRGGPGNDILWGDEGLDYLNGDAGDDILYLEGDQGLAEFADGDLFAPSLTFQGGSLTGAAVAGGQGADRFVVVEDRSPTASNGLMKNLIDDFEPFNFGEKIDLSKIRAVSSFKDLTFSNVVIAGQQFLRVFLGPMASGTQYITLRGVNQAFLSERNFIFGQHDTLKTNVRISGTSGNDTLVGDAGGNVLDGFAGADVMEGRTGDDTYFVDDAGDRVIEHAGGGFDTVKSSISYTLPREVEALELIGGAATNGTGNAKVNRIIGNDAANTLDGGAGADLLIGGKGDDVYIVDDTADRVVERDGEGMDTVRSSVSFTLGEHVENLTLTGTASINATGNALANRLIGNAGDNRMLGGDGDDWLDGGAGNDYLIGGAGSDTYLFGRGSGDDAIYNHDVGHAKLDVLQLGGDIDADQIWLKREGDNLEISVLGAQDRVTIREWYAGSDFRLDQVRLADGRAMTASQVELLVNAMAEFSPPAAGQTSLPADYRTALTPLLAANWQ</sequence>
<keyword evidence="2" id="KW-0378">Hydrolase</keyword>
<keyword evidence="3" id="KW-0720">Serine protease</keyword>
<dbReference type="Gene3D" id="3.40.50.200">
    <property type="entry name" value="Peptidase S8/S53 domain"/>
    <property type="match status" value="1"/>
</dbReference>
<dbReference type="PRINTS" id="PR00313">
    <property type="entry name" value="CABNDNGRPT"/>
</dbReference>
<dbReference type="Gene3D" id="2.150.10.10">
    <property type="entry name" value="Serralysin-like metalloprotease, C-terminal"/>
    <property type="match status" value="7"/>
</dbReference>
<dbReference type="CDD" id="cd00118">
    <property type="entry name" value="LysM"/>
    <property type="match status" value="1"/>
</dbReference>
<dbReference type="SUPFAM" id="SSF49785">
    <property type="entry name" value="Galactose-binding domain-like"/>
    <property type="match status" value="1"/>
</dbReference>
<accession>A0ABY5QKQ9</accession>
<dbReference type="PROSITE" id="PS51892">
    <property type="entry name" value="SUBTILASE"/>
    <property type="match status" value="1"/>
</dbReference>
<evidence type="ECO:0000313" key="8">
    <source>
        <dbReference type="EMBL" id="UVA81401.1"/>
    </source>
</evidence>
<comment type="similarity">
    <text evidence="5">Belongs to the peptidase S8 family.</text>
</comment>
<gene>
    <name evidence="8" type="ORF">NTU39_10505</name>
</gene>
<keyword evidence="1" id="KW-0645">Protease</keyword>
<evidence type="ECO:0000256" key="2">
    <source>
        <dbReference type="ARBA" id="ARBA00022801"/>
    </source>
</evidence>
<dbReference type="InterPro" id="IPR002884">
    <property type="entry name" value="P_dom"/>
</dbReference>
<evidence type="ECO:0000256" key="5">
    <source>
        <dbReference type="PROSITE-ProRule" id="PRU01240"/>
    </source>
</evidence>
<comment type="caution">
    <text evidence="5">Lacks conserved residue(s) required for the propagation of feature annotation.</text>
</comment>
<dbReference type="Pfam" id="PF00353">
    <property type="entry name" value="HemolysinCabind"/>
    <property type="match status" value="10"/>
</dbReference>
<evidence type="ECO:0000256" key="4">
    <source>
        <dbReference type="ARBA" id="ARBA00022837"/>
    </source>
</evidence>
<dbReference type="InterPro" id="IPR036779">
    <property type="entry name" value="LysM_dom_sf"/>
</dbReference>
<dbReference type="PROSITE" id="PS51829">
    <property type="entry name" value="P_HOMO_B"/>
    <property type="match status" value="1"/>
</dbReference>
<dbReference type="SUPFAM" id="SSF51120">
    <property type="entry name" value="beta-Roll"/>
    <property type="match status" value="6"/>
</dbReference>
<dbReference type="InterPro" id="IPR000209">
    <property type="entry name" value="Peptidase_S8/S53_dom"/>
</dbReference>
<dbReference type="InterPro" id="IPR001343">
    <property type="entry name" value="Hemolysn_Ca-bd"/>
</dbReference>
<keyword evidence="4" id="KW-0106">Calcium</keyword>
<dbReference type="PROSITE" id="PS51782">
    <property type="entry name" value="LYSM"/>
    <property type="match status" value="1"/>
</dbReference>
<dbReference type="PANTHER" id="PTHR42884">
    <property type="entry name" value="PROPROTEIN CONVERTASE SUBTILISIN/KEXIN-RELATED"/>
    <property type="match status" value="1"/>
</dbReference>
<proteinExistence type="inferred from homology"/>
<evidence type="ECO:0000313" key="9">
    <source>
        <dbReference type="Proteomes" id="UP001058980"/>
    </source>
</evidence>
<dbReference type="InterPro" id="IPR023828">
    <property type="entry name" value="Peptidase_S8_Ser-AS"/>
</dbReference>
<dbReference type="Pfam" id="PF06594">
    <property type="entry name" value="HCBP_related"/>
    <property type="match status" value="1"/>
</dbReference>
<dbReference type="InterPro" id="IPR018511">
    <property type="entry name" value="Hemolysin-typ_Ca-bd_CS"/>
</dbReference>
<feature type="domain" description="LysM" evidence="6">
    <location>
        <begin position="224"/>
        <end position="269"/>
    </location>
</feature>
<dbReference type="InterPro" id="IPR011049">
    <property type="entry name" value="Serralysin-like_metalloprot_C"/>
</dbReference>
<evidence type="ECO:0000259" key="7">
    <source>
        <dbReference type="PROSITE" id="PS51829"/>
    </source>
</evidence>
<dbReference type="SUPFAM" id="SSF54106">
    <property type="entry name" value="LysM domain"/>
    <property type="match status" value="1"/>
</dbReference>
<evidence type="ECO:0000256" key="3">
    <source>
        <dbReference type="ARBA" id="ARBA00022825"/>
    </source>
</evidence>
<reference evidence="8" key="1">
    <citation type="submission" date="2022-08" db="EMBL/GenBank/DDBJ databases">
        <title>Multi-unit outbreak of Pandoraea commovens among non-cystic fibrosis intensive care patients from 2019 to 2021 in Berlin, Germany.</title>
        <authorList>
            <person name="Menzel P."/>
        </authorList>
    </citation>
    <scope>NUCLEOTIDE SEQUENCE</scope>
    <source>
        <strain evidence="8">LB-19-202-79</strain>
    </source>
</reference>
<dbReference type="Pfam" id="PF01483">
    <property type="entry name" value="P_proprotein"/>
    <property type="match status" value="1"/>
</dbReference>
<dbReference type="PROSITE" id="PS00330">
    <property type="entry name" value="HEMOLYSIN_CALCIUM"/>
    <property type="match status" value="6"/>
</dbReference>
<dbReference type="SUPFAM" id="SSF52743">
    <property type="entry name" value="Subtilisin-like"/>
    <property type="match status" value="1"/>
</dbReference>
<dbReference type="InterPro" id="IPR041690">
    <property type="entry name" value="Cadherin_5"/>
</dbReference>
<dbReference type="SMART" id="SM00257">
    <property type="entry name" value="LysM"/>
    <property type="match status" value="1"/>
</dbReference>
<evidence type="ECO:0000256" key="1">
    <source>
        <dbReference type="ARBA" id="ARBA00022670"/>
    </source>
</evidence>
<dbReference type="PANTHER" id="PTHR42884:SF14">
    <property type="entry name" value="NEUROENDOCRINE CONVERTASE 1"/>
    <property type="match status" value="1"/>
</dbReference>
<dbReference type="InterPro" id="IPR010566">
    <property type="entry name" value="Haemolys_ca-bd"/>
</dbReference>
<dbReference type="Pfam" id="PF00082">
    <property type="entry name" value="Peptidase_S8"/>
    <property type="match status" value="1"/>
</dbReference>
<dbReference type="RefSeq" id="WP_257959788.1">
    <property type="nucleotide sequence ID" value="NZ_CP102780.1"/>
</dbReference>